<dbReference type="PANTHER" id="PTHR46734:SF1">
    <property type="entry name" value="TELOMERIC REPEAT-BINDING FACTOR 1"/>
    <property type="match status" value="1"/>
</dbReference>
<dbReference type="InterPro" id="IPR001005">
    <property type="entry name" value="SANT/Myb"/>
</dbReference>
<dbReference type="Proteomes" id="UP001479436">
    <property type="component" value="Unassembled WGS sequence"/>
</dbReference>
<feature type="domain" description="HTH myb-type" evidence="4">
    <location>
        <begin position="177"/>
        <end position="236"/>
    </location>
</feature>
<evidence type="ECO:0000256" key="1">
    <source>
        <dbReference type="ARBA" id="ARBA00023242"/>
    </source>
</evidence>
<dbReference type="Gene3D" id="1.10.10.60">
    <property type="entry name" value="Homeodomain-like"/>
    <property type="match status" value="1"/>
</dbReference>
<dbReference type="SMART" id="SM00717">
    <property type="entry name" value="SANT"/>
    <property type="match status" value="2"/>
</dbReference>
<dbReference type="InterPro" id="IPR009057">
    <property type="entry name" value="Homeodomain-like_sf"/>
</dbReference>
<protein>
    <submittedName>
        <fullName evidence="5">Uncharacterized protein</fullName>
    </submittedName>
</protein>
<feature type="domain" description="Myb-like" evidence="3">
    <location>
        <begin position="177"/>
        <end position="232"/>
    </location>
</feature>
<dbReference type="InterPro" id="IPR052450">
    <property type="entry name" value="TRBD-Containing_Protein"/>
</dbReference>
<feature type="compositionally biased region" description="Polar residues" evidence="2">
    <location>
        <begin position="337"/>
        <end position="363"/>
    </location>
</feature>
<dbReference type="InterPro" id="IPR017930">
    <property type="entry name" value="Myb_dom"/>
</dbReference>
<evidence type="ECO:0000313" key="6">
    <source>
        <dbReference type="Proteomes" id="UP001479436"/>
    </source>
</evidence>
<feature type="region of interest" description="Disordered" evidence="2">
    <location>
        <begin position="334"/>
        <end position="413"/>
    </location>
</feature>
<keyword evidence="1" id="KW-0539">Nucleus</keyword>
<dbReference type="PROSITE" id="PS51294">
    <property type="entry name" value="HTH_MYB"/>
    <property type="match status" value="1"/>
</dbReference>
<proteinExistence type="predicted"/>
<dbReference type="Gene3D" id="1.10.246.220">
    <property type="match status" value="1"/>
</dbReference>
<dbReference type="SUPFAM" id="SSF46689">
    <property type="entry name" value="Homeodomain-like"/>
    <property type="match status" value="2"/>
</dbReference>
<name>A0ABR2X4I9_9FUNG</name>
<evidence type="ECO:0000256" key="2">
    <source>
        <dbReference type="SAM" id="MobiDB-lite"/>
    </source>
</evidence>
<dbReference type="EMBL" id="JASJQH010000009">
    <property type="protein sequence ID" value="KAK9768663.1"/>
    <property type="molecule type" value="Genomic_DNA"/>
</dbReference>
<dbReference type="PANTHER" id="PTHR46734">
    <property type="entry name" value="TELOMERIC REPEAT-BINDING FACTOR 1 TERF1"/>
    <property type="match status" value="1"/>
</dbReference>
<organism evidence="5 6">
    <name type="scientific">Basidiobolus ranarum</name>
    <dbReference type="NCBI Taxonomy" id="34480"/>
    <lineage>
        <taxon>Eukaryota</taxon>
        <taxon>Fungi</taxon>
        <taxon>Fungi incertae sedis</taxon>
        <taxon>Zoopagomycota</taxon>
        <taxon>Entomophthoromycotina</taxon>
        <taxon>Basidiobolomycetes</taxon>
        <taxon>Basidiobolales</taxon>
        <taxon>Basidiobolaceae</taxon>
        <taxon>Basidiobolus</taxon>
    </lineage>
</organism>
<dbReference type="PROSITE" id="PS50090">
    <property type="entry name" value="MYB_LIKE"/>
    <property type="match status" value="1"/>
</dbReference>
<dbReference type="CDD" id="cd11660">
    <property type="entry name" value="SANT_TRF"/>
    <property type="match status" value="2"/>
</dbReference>
<reference evidence="5 6" key="1">
    <citation type="submission" date="2023-04" db="EMBL/GenBank/DDBJ databases">
        <title>Genome of Basidiobolus ranarum AG-B5.</title>
        <authorList>
            <person name="Stajich J.E."/>
            <person name="Carter-House D."/>
            <person name="Gryganskyi A."/>
        </authorList>
    </citation>
    <scope>NUCLEOTIDE SEQUENCE [LARGE SCALE GENOMIC DNA]</scope>
    <source>
        <strain evidence="5 6">AG-B5</strain>
    </source>
</reference>
<dbReference type="Pfam" id="PF00249">
    <property type="entry name" value="Myb_DNA-binding"/>
    <property type="match status" value="1"/>
</dbReference>
<accession>A0ABR2X4I9</accession>
<evidence type="ECO:0000259" key="3">
    <source>
        <dbReference type="PROSITE" id="PS50090"/>
    </source>
</evidence>
<feature type="region of interest" description="Disordered" evidence="2">
    <location>
        <begin position="133"/>
        <end position="160"/>
    </location>
</feature>
<feature type="compositionally biased region" description="Basic and acidic residues" evidence="2">
    <location>
        <begin position="134"/>
        <end position="152"/>
    </location>
</feature>
<sequence length="475" mass="54203">MSEKDIGELEDISAGYLGSQEATYPQKEVSQISTNSLPNSVQVETVQFETNNVPLSTSLNQVTLTNESIIMPSTIKGQEGVEYHPIYSPGLEENPMIENHSVRVETQEEMQKNQPPIEMTSTNEENGVTFDLSQESKHSADRVEDSQQHFENESNSLNTLNEVDLSVTDSSAVNSPEVKKVRNRWTPEETNALINGCFEHGVGAWKKILDDSKYSFVNRTSVDLKDRFRTLFPEEYHRLYHTSMQKLREIKKQPVESYPTPFRRVDRRPKRKFNQEDDENLKAGFQKYGCAWARIVKDPTLNLQDRRSTDLRDRFRTAFPEIYEQLGYAPKYPTKLLRSQPNDEASDSSQVTDPANTPNSYVETSVFHGLETHPLPSMPRTPDQNRVLGVSNEGPLTPPPTKRRKKKNIPIRPEHEETVESVYGKVIDAQLKEGIESDVWSSNNSDQYVGTFSRVVSSTPTSNDQDQYRKILPKQ</sequence>
<evidence type="ECO:0000259" key="4">
    <source>
        <dbReference type="PROSITE" id="PS51294"/>
    </source>
</evidence>
<evidence type="ECO:0000313" key="5">
    <source>
        <dbReference type="EMBL" id="KAK9768663.1"/>
    </source>
</evidence>
<comment type="caution">
    <text evidence="5">The sequence shown here is derived from an EMBL/GenBank/DDBJ whole genome shotgun (WGS) entry which is preliminary data.</text>
</comment>
<gene>
    <name evidence="5" type="ORF">K7432_000498</name>
</gene>
<keyword evidence="6" id="KW-1185">Reference proteome</keyword>